<reference evidence="1" key="1">
    <citation type="submission" date="2022-11" db="EMBL/GenBank/DDBJ databases">
        <title>Genome Sequence of Cubamyces cubensis.</title>
        <authorList>
            <person name="Buettner E."/>
        </authorList>
    </citation>
    <scope>NUCLEOTIDE SEQUENCE</scope>
    <source>
        <strain evidence="1">MPL-01</strain>
    </source>
</reference>
<dbReference type="AlphaFoldDB" id="A0AAD7TYR1"/>
<gene>
    <name evidence="1" type="ORF">ONZ51_g3155</name>
</gene>
<keyword evidence="2" id="KW-1185">Reference proteome</keyword>
<protein>
    <recommendedName>
        <fullName evidence="3">MYND-type domain-containing protein</fullName>
    </recommendedName>
</protein>
<evidence type="ECO:0000313" key="1">
    <source>
        <dbReference type="EMBL" id="KAJ8489044.1"/>
    </source>
</evidence>
<dbReference type="Proteomes" id="UP001215151">
    <property type="component" value="Unassembled WGS sequence"/>
</dbReference>
<comment type="caution">
    <text evidence="1">The sequence shown here is derived from an EMBL/GenBank/DDBJ whole genome shotgun (WGS) entry which is preliminary data.</text>
</comment>
<proteinExistence type="predicted"/>
<evidence type="ECO:0008006" key="3">
    <source>
        <dbReference type="Google" id="ProtNLM"/>
    </source>
</evidence>
<name>A0AAD7TYR1_9APHY</name>
<organism evidence="1 2">
    <name type="scientific">Trametes cubensis</name>
    <dbReference type="NCBI Taxonomy" id="1111947"/>
    <lineage>
        <taxon>Eukaryota</taxon>
        <taxon>Fungi</taxon>
        <taxon>Dikarya</taxon>
        <taxon>Basidiomycota</taxon>
        <taxon>Agaricomycotina</taxon>
        <taxon>Agaricomycetes</taxon>
        <taxon>Polyporales</taxon>
        <taxon>Polyporaceae</taxon>
        <taxon>Trametes</taxon>
    </lineage>
</organism>
<dbReference type="EMBL" id="JAPEVG010000054">
    <property type="protein sequence ID" value="KAJ8489044.1"/>
    <property type="molecule type" value="Genomic_DNA"/>
</dbReference>
<accession>A0AAD7TYR1</accession>
<evidence type="ECO:0000313" key="2">
    <source>
        <dbReference type="Proteomes" id="UP001215151"/>
    </source>
</evidence>
<sequence length="302" mass="33951">MSIATFCRIPEIIYAYAHTQTTATMNMACLVDYLTIGCECCEFQYNLWFVNGEPPPPQHRPADQRGLLHKELMQCQFCFKSKMEGVTFFRCGACQIEIYCVCPILTFSFPHDEWLTLQISDPRPAHQSKECQKKAWSRHKEKCAINRKYQPAGGGEPKPMKDLRAFTSKHRPSISSAAAAALGVKKNPQRSEEYVFAIFLRPRRKGAARIETAFWALGAAVVPMRVFPPDQLAEMRTQHRSARDLNVANGSKGAMAVVLMCIDPNVVNVVMMGFGDGPSPVESPGPMWKHWLLQRLNEGLVA</sequence>